<dbReference type="GO" id="GO:0003677">
    <property type="term" value="F:DNA binding"/>
    <property type="evidence" value="ECO:0007669"/>
    <property type="project" value="InterPro"/>
</dbReference>
<proteinExistence type="predicted"/>
<dbReference type="InterPro" id="IPR001138">
    <property type="entry name" value="Zn2Cys6_DnaBD"/>
</dbReference>
<dbReference type="PROSITE" id="PS00463">
    <property type="entry name" value="ZN2_CY6_FUNGAL_1"/>
    <property type="match status" value="1"/>
</dbReference>
<sequence>MQDRSRSSPPTSGSDSRSRLSRKYTIRSQFGSSRQRGSRKSRPCDICKKRKTACVIPVEPPCLFCRSRGLICESNGTQFSSSETNYTESAAVDHPFDVPTETHIPDELQHPPAHFNPGVVVSPHAGTEPNPSPHSDAVSLAIEAPLQTPSHQILPSSTVIEPRSNSLTGITSLEDVGYRTSHCMGPAAEQDSHLLDAFRSMIYSDRDEVDANILTVSGGTSHPDEPPVHFLLLENEFPEHTNRAMQSASDDIEMIVHPYGPKLVRLYFRLVHPAYPILSKTRFLRQYSERKEGLPASLRGAVYALGSIFWDKDASLPLPCPFTQHDLMDRAHTSLRRELEAPNISKLQSCLLLLHPRPPDIDSVETPHTWIWAAQATACAQMVGLHRDPKKWEIAPWEKHLRKKLWWATYMTDCWSSVCHGNPPHIHPSSFDTEMLHIDDLRFDEDVPQDLAHLVDPKSTTFRINDAVRFLETVKVSIYLRKILDCSFQINATHRTTDEVQKTRDQLVALRQGSEEWRALIPHCLGVEQSGTLGIHWNAPLHLSFYAAQVLLFRGLMYPATRQAKNNPASSLRSWFTCALTEFQSFTNFMGGLTEWDLESFWVRHARSQLILCGNFLIYLFLLASEPDHVQAAFRLLEQFHHTLQRLGTTGNIDGRLLFRPVMLRIDSFFAQAPDLLKRGGTGTINSPPTTR</sequence>
<accession>A0A6A5XYL4</accession>
<dbReference type="GO" id="GO:0006351">
    <property type="term" value="P:DNA-templated transcription"/>
    <property type="evidence" value="ECO:0007669"/>
    <property type="project" value="InterPro"/>
</dbReference>
<evidence type="ECO:0000256" key="2">
    <source>
        <dbReference type="ARBA" id="ARBA00023242"/>
    </source>
</evidence>
<dbReference type="InterPro" id="IPR007219">
    <property type="entry name" value="XnlR_reg_dom"/>
</dbReference>
<dbReference type="SUPFAM" id="SSF57701">
    <property type="entry name" value="Zn2/Cys6 DNA-binding domain"/>
    <property type="match status" value="1"/>
</dbReference>
<evidence type="ECO:0000259" key="4">
    <source>
        <dbReference type="PROSITE" id="PS00463"/>
    </source>
</evidence>
<evidence type="ECO:0000256" key="3">
    <source>
        <dbReference type="SAM" id="MobiDB-lite"/>
    </source>
</evidence>
<dbReference type="OrthoDB" id="3791691at2759"/>
<evidence type="ECO:0000313" key="6">
    <source>
        <dbReference type="Proteomes" id="UP000799778"/>
    </source>
</evidence>
<reference evidence="5" key="1">
    <citation type="journal article" date="2020" name="Stud. Mycol.">
        <title>101 Dothideomycetes genomes: a test case for predicting lifestyles and emergence of pathogens.</title>
        <authorList>
            <person name="Haridas S."/>
            <person name="Albert R."/>
            <person name="Binder M."/>
            <person name="Bloem J."/>
            <person name="Labutti K."/>
            <person name="Salamov A."/>
            <person name="Andreopoulos B."/>
            <person name="Baker S."/>
            <person name="Barry K."/>
            <person name="Bills G."/>
            <person name="Bluhm B."/>
            <person name="Cannon C."/>
            <person name="Castanera R."/>
            <person name="Culley D."/>
            <person name="Daum C."/>
            <person name="Ezra D."/>
            <person name="Gonzalez J."/>
            <person name="Henrissat B."/>
            <person name="Kuo A."/>
            <person name="Liang C."/>
            <person name="Lipzen A."/>
            <person name="Lutzoni F."/>
            <person name="Magnuson J."/>
            <person name="Mondo S."/>
            <person name="Nolan M."/>
            <person name="Ohm R."/>
            <person name="Pangilinan J."/>
            <person name="Park H.-J."/>
            <person name="Ramirez L."/>
            <person name="Alfaro M."/>
            <person name="Sun H."/>
            <person name="Tritt A."/>
            <person name="Yoshinaga Y."/>
            <person name="Zwiers L.-H."/>
            <person name="Turgeon B."/>
            <person name="Goodwin S."/>
            <person name="Spatafora J."/>
            <person name="Crous P."/>
            <person name="Grigoriev I."/>
        </authorList>
    </citation>
    <scope>NUCLEOTIDE SEQUENCE</scope>
    <source>
        <strain evidence="5">CBS 175.79</strain>
    </source>
</reference>
<dbReference type="InterPro" id="IPR050797">
    <property type="entry name" value="Carb_Metab_Trans_Reg"/>
</dbReference>
<gene>
    <name evidence="5" type="ORF">BU24DRAFT_170361</name>
</gene>
<dbReference type="PANTHER" id="PTHR31668">
    <property type="entry name" value="GLUCOSE TRANSPORT TRANSCRIPTION REGULATOR RGT1-RELATED-RELATED"/>
    <property type="match status" value="1"/>
</dbReference>
<dbReference type="GO" id="GO:0005634">
    <property type="term" value="C:nucleus"/>
    <property type="evidence" value="ECO:0007669"/>
    <property type="project" value="TreeGrafter"/>
</dbReference>
<dbReference type="RefSeq" id="XP_033386744.1">
    <property type="nucleotide sequence ID" value="XM_033521494.1"/>
</dbReference>
<evidence type="ECO:0000313" key="5">
    <source>
        <dbReference type="EMBL" id="KAF2018405.1"/>
    </source>
</evidence>
<feature type="region of interest" description="Disordered" evidence="3">
    <location>
        <begin position="1"/>
        <end position="42"/>
    </location>
</feature>
<keyword evidence="2" id="KW-0539">Nucleus</keyword>
<feature type="domain" description="Zn(2)-C6 fungal-type" evidence="4">
    <location>
        <begin position="43"/>
        <end position="72"/>
    </location>
</feature>
<dbReference type="GeneID" id="54278891"/>
<dbReference type="GO" id="GO:0008270">
    <property type="term" value="F:zinc ion binding"/>
    <property type="evidence" value="ECO:0007669"/>
    <property type="project" value="InterPro"/>
</dbReference>
<dbReference type="Pfam" id="PF04082">
    <property type="entry name" value="Fungal_trans"/>
    <property type="match status" value="1"/>
</dbReference>
<protein>
    <recommendedName>
        <fullName evidence="4">Zn(2)-C6 fungal-type domain-containing protein</fullName>
    </recommendedName>
</protein>
<organism evidence="5 6">
    <name type="scientific">Aaosphaeria arxii CBS 175.79</name>
    <dbReference type="NCBI Taxonomy" id="1450172"/>
    <lineage>
        <taxon>Eukaryota</taxon>
        <taxon>Fungi</taxon>
        <taxon>Dikarya</taxon>
        <taxon>Ascomycota</taxon>
        <taxon>Pezizomycotina</taxon>
        <taxon>Dothideomycetes</taxon>
        <taxon>Pleosporomycetidae</taxon>
        <taxon>Pleosporales</taxon>
        <taxon>Pleosporales incertae sedis</taxon>
        <taxon>Aaosphaeria</taxon>
    </lineage>
</organism>
<dbReference type="PANTHER" id="PTHR31668:SF23">
    <property type="entry name" value="ZN(II)2CYS6 TRANSCRIPTION FACTOR (EUROFUNG)"/>
    <property type="match status" value="1"/>
</dbReference>
<evidence type="ECO:0000256" key="1">
    <source>
        <dbReference type="ARBA" id="ARBA00022723"/>
    </source>
</evidence>
<dbReference type="AlphaFoldDB" id="A0A6A5XYL4"/>
<dbReference type="CDD" id="cd12148">
    <property type="entry name" value="fungal_TF_MHR"/>
    <property type="match status" value="1"/>
</dbReference>
<dbReference type="SMART" id="SM00906">
    <property type="entry name" value="Fungal_trans"/>
    <property type="match status" value="1"/>
</dbReference>
<dbReference type="InterPro" id="IPR036864">
    <property type="entry name" value="Zn2-C6_fun-type_DNA-bd_sf"/>
</dbReference>
<dbReference type="Proteomes" id="UP000799778">
    <property type="component" value="Unassembled WGS sequence"/>
</dbReference>
<name>A0A6A5XYL4_9PLEO</name>
<keyword evidence="1" id="KW-0479">Metal-binding</keyword>
<dbReference type="EMBL" id="ML978068">
    <property type="protein sequence ID" value="KAF2018405.1"/>
    <property type="molecule type" value="Genomic_DNA"/>
</dbReference>
<dbReference type="GO" id="GO:0001080">
    <property type="term" value="P:nitrogen catabolite activation of transcription from RNA polymerase II promoter"/>
    <property type="evidence" value="ECO:0007669"/>
    <property type="project" value="TreeGrafter"/>
</dbReference>
<dbReference type="GO" id="GO:0000981">
    <property type="term" value="F:DNA-binding transcription factor activity, RNA polymerase II-specific"/>
    <property type="evidence" value="ECO:0007669"/>
    <property type="project" value="InterPro"/>
</dbReference>
<keyword evidence="6" id="KW-1185">Reference proteome</keyword>
<dbReference type="CDD" id="cd00067">
    <property type="entry name" value="GAL4"/>
    <property type="match status" value="1"/>
</dbReference>